<dbReference type="EMBL" id="PPVL01000033">
    <property type="protein sequence ID" value="NNI80086.1"/>
    <property type="molecule type" value="Genomic_DNA"/>
</dbReference>
<dbReference type="AlphaFoldDB" id="A0A849CRE7"/>
<reference evidence="1 2" key="1">
    <citation type="journal article" date="2018" name="Front. Microbiol.">
        <title>Genetic and Phylogenetic Characteristics of Pasteurella multocida Isolates From Different Host Species.</title>
        <authorList>
            <person name="Peng Z."/>
            <person name="Liang W."/>
            <person name="Wang F."/>
            <person name="Xu Z."/>
            <person name="Xie Z."/>
            <person name="Lian Z."/>
            <person name="Hua L."/>
            <person name="Zhou R."/>
            <person name="Chen H."/>
            <person name="Wu B."/>
        </authorList>
    </citation>
    <scope>NUCLEOTIDE SEQUENCE [LARGE SCALE GENOMIC DNA]</scope>
    <source>
        <strain evidence="1 2">HNA06</strain>
    </source>
</reference>
<evidence type="ECO:0000313" key="2">
    <source>
        <dbReference type="Proteomes" id="UP000540079"/>
    </source>
</evidence>
<evidence type="ECO:0000313" key="1">
    <source>
        <dbReference type="EMBL" id="NNI80086.1"/>
    </source>
</evidence>
<protein>
    <recommendedName>
        <fullName evidence="3">Lipoprotein</fullName>
    </recommendedName>
</protein>
<dbReference type="Proteomes" id="UP000540079">
    <property type="component" value="Unassembled WGS sequence"/>
</dbReference>
<dbReference type="PROSITE" id="PS51257">
    <property type="entry name" value="PROKAR_LIPOPROTEIN"/>
    <property type="match status" value="1"/>
</dbReference>
<dbReference type="RefSeq" id="WP_116538883.1">
    <property type="nucleotide sequence ID" value="NZ_CP031551.1"/>
</dbReference>
<evidence type="ECO:0008006" key="3">
    <source>
        <dbReference type="Google" id="ProtNLM"/>
    </source>
</evidence>
<name>A0A849CRE7_PASMD</name>
<sequence length="99" mass="11679">MKHINIWDLTGAFILALILGIGCHPVSANEQETDYYNHYLSEQISKERLAKMEREAKAEWEQEYGDIPPNLASEQLIYLKVYALKEQERRNGTRQKERR</sequence>
<gene>
    <name evidence="1" type="ORF">C2800_11810</name>
</gene>
<organism evidence="1 2">
    <name type="scientific">Pasteurella multocida</name>
    <dbReference type="NCBI Taxonomy" id="747"/>
    <lineage>
        <taxon>Bacteria</taxon>
        <taxon>Pseudomonadati</taxon>
        <taxon>Pseudomonadota</taxon>
        <taxon>Gammaproteobacteria</taxon>
        <taxon>Pasteurellales</taxon>
        <taxon>Pasteurellaceae</taxon>
        <taxon>Pasteurella</taxon>
    </lineage>
</organism>
<proteinExistence type="predicted"/>
<comment type="caution">
    <text evidence="1">The sequence shown here is derived from an EMBL/GenBank/DDBJ whole genome shotgun (WGS) entry which is preliminary data.</text>
</comment>
<accession>A0A849CRE7</accession>